<feature type="domain" description="HTH araC/xylS-type" evidence="5">
    <location>
        <begin position="230"/>
        <end position="331"/>
    </location>
</feature>
<dbReference type="RefSeq" id="WP_344729207.1">
    <property type="nucleotide sequence ID" value="NZ_BAAAUS010000059.1"/>
</dbReference>
<keyword evidence="2" id="KW-0238">DNA-binding</keyword>
<dbReference type="InterPro" id="IPR018062">
    <property type="entry name" value="HTH_AraC-typ_CS"/>
</dbReference>
<dbReference type="Gene3D" id="1.10.10.60">
    <property type="entry name" value="Homeodomain-like"/>
    <property type="match status" value="1"/>
</dbReference>
<dbReference type="InterPro" id="IPR035418">
    <property type="entry name" value="AraC-bd_2"/>
</dbReference>
<organism evidence="6 7">
    <name type="scientific">Pseudonocardia yunnanensis</name>
    <dbReference type="NCBI Taxonomy" id="58107"/>
    <lineage>
        <taxon>Bacteria</taxon>
        <taxon>Bacillati</taxon>
        <taxon>Actinomycetota</taxon>
        <taxon>Actinomycetes</taxon>
        <taxon>Pseudonocardiales</taxon>
        <taxon>Pseudonocardiaceae</taxon>
        <taxon>Pseudonocardia</taxon>
    </lineage>
</organism>
<evidence type="ECO:0000313" key="6">
    <source>
        <dbReference type="EMBL" id="MFD1517061.1"/>
    </source>
</evidence>
<evidence type="ECO:0000256" key="1">
    <source>
        <dbReference type="ARBA" id="ARBA00023015"/>
    </source>
</evidence>
<dbReference type="SMART" id="SM00342">
    <property type="entry name" value="HTH_ARAC"/>
    <property type="match status" value="1"/>
</dbReference>
<dbReference type="PRINTS" id="PR00032">
    <property type="entry name" value="HTHARAC"/>
</dbReference>
<gene>
    <name evidence="6" type="ORF">ACFSJD_06165</name>
</gene>
<keyword evidence="7" id="KW-1185">Reference proteome</keyword>
<dbReference type="InterPro" id="IPR050204">
    <property type="entry name" value="AraC_XylS_family_regulators"/>
</dbReference>
<dbReference type="PANTHER" id="PTHR46796">
    <property type="entry name" value="HTH-TYPE TRANSCRIPTIONAL ACTIVATOR RHAS-RELATED"/>
    <property type="match status" value="1"/>
</dbReference>
<evidence type="ECO:0000256" key="2">
    <source>
        <dbReference type="ARBA" id="ARBA00023125"/>
    </source>
</evidence>
<dbReference type="SUPFAM" id="SSF46689">
    <property type="entry name" value="Homeodomain-like"/>
    <property type="match status" value="1"/>
</dbReference>
<dbReference type="InterPro" id="IPR009057">
    <property type="entry name" value="Homeodomain-like_sf"/>
</dbReference>
<dbReference type="InterPro" id="IPR018060">
    <property type="entry name" value="HTH_AraC"/>
</dbReference>
<dbReference type="Proteomes" id="UP001597114">
    <property type="component" value="Unassembled WGS sequence"/>
</dbReference>
<comment type="caution">
    <text evidence="6">The sequence shown here is derived from an EMBL/GenBank/DDBJ whole genome shotgun (WGS) entry which is preliminary data.</text>
</comment>
<reference evidence="7" key="1">
    <citation type="journal article" date="2019" name="Int. J. Syst. Evol. Microbiol.">
        <title>The Global Catalogue of Microorganisms (GCM) 10K type strain sequencing project: providing services to taxonomists for standard genome sequencing and annotation.</title>
        <authorList>
            <consortium name="The Broad Institute Genomics Platform"/>
            <consortium name="The Broad Institute Genome Sequencing Center for Infectious Disease"/>
            <person name="Wu L."/>
            <person name="Ma J."/>
        </authorList>
    </citation>
    <scope>NUCLEOTIDE SEQUENCE [LARGE SCALE GENOMIC DNA]</scope>
    <source>
        <strain evidence="7">CCM 7043</strain>
    </source>
</reference>
<dbReference type="PANTHER" id="PTHR46796:SF6">
    <property type="entry name" value="ARAC SUBFAMILY"/>
    <property type="match status" value="1"/>
</dbReference>
<evidence type="ECO:0000256" key="3">
    <source>
        <dbReference type="ARBA" id="ARBA00023163"/>
    </source>
</evidence>
<dbReference type="PROSITE" id="PS00041">
    <property type="entry name" value="HTH_ARAC_FAMILY_1"/>
    <property type="match status" value="1"/>
</dbReference>
<dbReference type="EMBL" id="JBHUCO010000006">
    <property type="protein sequence ID" value="MFD1517061.1"/>
    <property type="molecule type" value="Genomic_DNA"/>
</dbReference>
<name>A0ABW4EQ07_9PSEU</name>
<keyword evidence="1" id="KW-0805">Transcription regulation</keyword>
<protein>
    <submittedName>
        <fullName evidence="6">Helix-turn-helix domain-containing protein</fullName>
    </submittedName>
</protein>
<accession>A0ABW4EQ07</accession>
<keyword evidence="3" id="KW-0804">Transcription</keyword>
<sequence length="379" mass="42062">MPPRATIYINRNVDFVTGNAGVSLATVQIREFAGEEFEDVASESLIPAIVRTGPDFRGRMASQELGEDLTLSQLRWGPWSAGRTDRMAARTSEDNWMLFAVHVAGRGRISQHDRLAELGAGMGFLHEARSPSKWVSQTETRHLVLSFSRELLPLRTAEITEACARSMDPASPAMQLLSAYLGRLFQIADGLTAPQRMDSGHAAIDLLAMALRDVVPSIPGSEGSSGVLLDMMRRYVRKHQTDPHLRVEELARWHHVSVSHVYTLFERIGTTPGAYLREQRLLAAQAILSDPRYAQLGMSDIAAAVGFGERRTFDRAFRRHYGMTPGSWRREHCHSRSALATSTRKRLPADKETLAPDTAGVDAARPRQVQAWIAGMIPE</sequence>
<evidence type="ECO:0000259" key="5">
    <source>
        <dbReference type="PROSITE" id="PS01124"/>
    </source>
</evidence>
<dbReference type="Pfam" id="PF14525">
    <property type="entry name" value="AraC_binding_2"/>
    <property type="match status" value="1"/>
</dbReference>
<dbReference type="InterPro" id="IPR020449">
    <property type="entry name" value="Tscrpt_reg_AraC-type_HTH"/>
</dbReference>
<evidence type="ECO:0000256" key="4">
    <source>
        <dbReference type="SAM" id="MobiDB-lite"/>
    </source>
</evidence>
<feature type="region of interest" description="Disordered" evidence="4">
    <location>
        <begin position="339"/>
        <end position="361"/>
    </location>
</feature>
<proteinExistence type="predicted"/>
<dbReference type="PROSITE" id="PS01124">
    <property type="entry name" value="HTH_ARAC_FAMILY_2"/>
    <property type="match status" value="1"/>
</dbReference>
<dbReference type="Pfam" id="PF12833">
    <property type="entry name" value="HTH_18"/>
    <property type="match status" value="1"/>
</dbReference>
<evidence type="ECO:0000313" key="7">
    <source>
        <dbReference type="Proteomes" id="UP001597114"/>
    </source>
</evidence>